<dbReference type="PANTHER" id="PTHR24321">
    <property type="entry name" value="DEHYDROGENASES, SHORT CHAIN"/>
    <property type="match status" value="1"/>
</dbReference>
<dbReference type="AlphaFoldDB" id="A0AA42BTG4"/>
<dbReference type="InterPro" id="IPR036291">
    <property type="entry name" value="NAD(P)-bd_dom_sf"/>
</dbReference>
<dbReference type="EMBL" id="JANLCK010000005">
    <property type="protein sequence ID" value="MCS5726380.1"/>
    <property type="molecule type" value="Genomic_DNA"/>
</dbReference>
<dbReference type="RefSeq" id="WP_259528408.1">
    <property type="nucleotide sequence ID" value="NZ_JANLCK010000005.1"/>
</dbReference>
<dbReference type="InterPro" id="IPR020904">
    <property type="entry name" value="Sc_DH/Rdtase_CS"/>
</dbReference>
<dbReference type="CDD" id="cd05233">
    <property type="entry name" value="SDR_c"/>
    <property type="match status" value="1"/>
</dbReference>
<dbReference type="FunFam" id="3.40.50.720:FF:000084">
    <property type="entry name" value="Short-chain dehydrogenase reductase"/>
    <property type="match status" value="1"/>
</dbReference>
<reference evidence="3" key="1">
    <citation type="submission" date="2022-08" db="EMBL/GenBank/DDBJ databases">
        <authorList>
            <person name="Deng Y."/>
            <person name="Han X.-F."/>
            <person name="Zhang Y.-Q."/>
        </authorList>
    </citation>
    <scope>NUCLEOTIDE SEQUENCE</scope>
    <source>
        <strain evidence="3">CPCC 203407</strain>
    </source>
</reference>
<dbReference type="Gene3D" id="3.40.50.720">
    <property type="entry name" value="NAD(P)-binding Rossmann-like Domain"/>
    <property type="match status" value="1"/>
</dbReference>
<evidence type="ECO:0000256" key="2">
    <source>
        <dbReference type="ARBA" id="ARBA00023002"/>
    </source>
</evidence>
<evidence type="ECO:0000256" key="1">
    <source>
        <dbReference type="ARBA" id="ARBA00006484"/>
    </source>
</evidence>
<gene>
    <name evidence="3" type="ORF">N1028_10805</name>
</gene>
<dbReference type="EC" id="1.1.1.47" evidence="3"/>
<dbReference type="PRINTS" id="PR00081">
    <property type="entry name" value="GDHRDH"/>
</dbReference>
<dbReference type="GO" id="GO:0047936">
    <property type="term" value="F:glucose 1-dehydrogenase [NAD(P)+] activity"/>
    <property type="evidence" value="ECO:0007669"/>
    <property type="project" value="UniProtKB-EC"/>
</dbReference>
<dbReference type="Proteomes" id="UP001165587">
    <property type="component" value="Unassembled WGS sequence"/>
</dbReference>
<comment type="similarity">
    <text evidence="1">Belongs to the short-chain dehydrogenases/reductases (SDR) family.</text>
</comment>
<protein>
    <submittedName>
        <fullName evidence="3">Glucose 1-dehydrogenase</fullName>
        <ecNumber evidence="3">1.1.1.47</ecNumber>
    </submittedName>
</protein>
<dbReference type="InterPro" id="IPR002347">
    <property type="entry name" value="SDR_fam"/>
</dbReference>
<proteinExistence type="inferred from homology"/>
<dbReference type="Pfam" id="PF13561">
    <property type="entry name" value="adh_short_C2"/>
    <property type="match status" value="1"/>
</dbReference>
<accession>A0AA42BTG4</accession>
<keyword evidence="2 3" id="KW-0560">Oxidoreductase</keyword>
<dbReference type="SUPFAM" id="SSF51735">
    <property type="entry name" value="NAD(P)-binding Rossmann-fold domains"/>
    <property type="match status" value="1"/>
</dbReference>
<dbReference type="NCBIfam" id="NF005559">
    <property type="entry name" value="PRK07231.1"/>
    <property type="match status" value="1"/>
</dbReference>
<dbReference type="PRINTS" id="PR00080">
    <property type="entry name" value="SDRFAMILY"/>
</dbReference>
<keyword evidence="4" id="KW-1185">Reference proteome</keyword>
<comment type="caution">
    <text evidence="3">The sequence shown here is derived from an EMBL/GenBank/DDBJ whole genome shotgun (WGS) entry which is preliminary data.</text>
</comment>
<name>A0AA42BTG4_9MICO</name>
<evidence type="ECO:0000313" key="3">
    <source>
        <dbReference type="EMBL" id="MCS5726380.1"/>
    </source>
</evidence>
<sequence length="253" mass="25599">MPAAPAADLNDVVAIVTGAASGLGAAVVGRFRSRGARVVAVDLDEGVRGLESDDGVVAVVGDVSHPGTAEAAVAAALSRFGRIDVLVNNAARFLLKPLAETSLEEWDGLMTTNVRSMFLFSRAALPAMVERGGGAVVNVTSISGIVGLANQTAYGATKGAIANFTKALAIEYAPHGIRANAIAPGTIDTPFIRRPLAELPDPEAVLAGIAATHPLGRIAQPEEVADAIVFLASPAAAFITGVVLPVDGGYTAA</sequence>
<dbReference type="PROSITE" id="PS00061">
    <property type="entry name" value="ADH_SHORT"/>
    <property type="match status" value="1"/>
</dbReference>
<evidence type="ECO:0000313" key="4">
    <source>
        <dbReference type="Proteomes" id="UP001165587"/>
    </source>
</evidence>
<organism evidence="3 4">
    <name type="scientific">Herbiconiux oxytropis</name>
    <dbReference type="NCBI Taxonomy" id="2970915"/>
    <lineage>
        <taxon>Bacteria</taxon>
        <taxon>Bacillati</taxon>
        <taxon>Actinomycetota</taxon>
        <taxon>Actinomycetes</taxon>
        <taxon>Micrococcales</taxon>
        <taxon>Microbacteriaceae</taxon>
        <taxon>Herbiconiux</taxon>
    </lineage>
</organism>
<dbReference type="PANTHER" id="PTHR24321:SF8">
    <property type="entry name" value="ESTRADIOL 17-BETA-DEHYDROGENASE 8-RELATED"/>
    <property type="match status" value="1"/>
</dbReference>